<dbReference type="Pfam" id="PF03221">
    <property type="entry name" value="HTH_Tnp_Tc5"/>
    <property type="match status" value="1"/>
</dbReference>
<dbReference type="InterPro" id="IPR011011">
    <property type="entry name" value="Znf_FYVE_PHD"/>
</dbReference>
<evidence type="ECO:0000256" key="6">
    <source>
        <dbReference type="ARBA" id="ARBA00023242"/>
    </source>
</evidence>
<evidence type="ECO:0000259" key="8">
    <source>
        <dbReference type="PROSITE" id="PS51253"/>
    </source>
</evidence>
<dbReference type="InterPro" id="IPR050863">
    <property type="entry name" value="CenT-Element_Derived"/>
</dbReference>
<keyword evidence="6" id="KW-0539">Nucleus</keyword>
<comment type="subcellular location">
    <subcellularLocation>
        <location evidence="1">Nucleus</location>
    </subcellularLocation>
</comment>
<evidence type="ECO:0000313" key="9">
    <source>
        <dbReference type="EMBL" id="CAK8684833.1"/>
    </source>
</evidence>
<dbReference type="Pfam" id="PF05225">
    <property type="entry name" value="HTH_psq"/>
    <property type="match status" value="1"/>
</dbReference>
<dbReference type="PROSITE" id="PS51253">
    <property type="entry name" value="HTH_CENPB"/>
    <property type="match status" value="1"/>
</dbReference>
<evidence type="ECO:0000256" key="2">
    <source>
        <dbReference type="ARBA" id="ARBA00022723"/>
    </source>
</evidence>
<dbReference type="Gene3D" id="1.10.10.60">
    <property type="entry name" value="Homeodomain-like"/>
    <property type="match status" value="1"/>
</dbReference>
<feature type="region of interest" description="Disordered" evidence="7">
    <location>
        <begin position="425"/>
        <end position="470"/>
    </location>
</feature>
<dbReference type="InterPro" id="IPR013083">
    <property type="entry name" value="Znf_RING/FYVE/PHD"/>
</dbReference>
<evidence type="ECO:0000256" key="7">
    <source>
        <dbReference type="SAM" id="MobiDB-lite"/>
    </source>
</evidence>
<keyword evidence="4" id="KW-0862">Zinc</keyword>
<dbReference type="Pfam" id="PF03184">
    <property type="entry name" value="DDE_1"/>
    <property type="match status" value="1"/>
</dbReference>
<dbReference type="PANTHER" id="PTHR19303">
    <property type="entry name" value="TRANSPOSON"/>
    <property type="match status" value="1"/>
</dbReference>
<evidence type="ECO:0000256" key="1">
    <source>
        <dbReference type="ARBA" id="ARBA00004123"/>
    </source>
</evidence>
<sequence length="617" mass="68136">MKKAIDDIKNKKLSIRQAAEQHGVPKSTLERHWKGRVVHPGKVNLGKYKQALNSDLEEELVEHVKKMQEMFFGLTGETLRALAFQLANANGIPVPFNINNQKAGKDWLSCFLKRHPDLSLRQPEPTSLSRATGFNRTQVGRFFDLLKGIYEKEAITVENVYNVDETGITCVQKPGKIIAKKGMKQVGRITSAERGKTITAVCAMSAIGNYVPPIFIFPRKRMAMGLLQDAPSGSRGFASPSGWIDSEIFLDWLKHFKKYANPSIDKKVLLILDNHASHLNLPAIEFARQNGIIMLSIPPHTSHRLQPLDRTFFGPLKTYYNQAIDHWMVTNYGKRVQSSQVCGFFCTAYSKAATVQKAVNGFKSAGIMPFNPDIFDETDFAPSMVTEIHAVGSPELEAHGATTSSLAEVEGVTSIQLCNNTITSSQTAAEREGVSGMQRSGDYAPSDQVSAEREGVASMQRSGDSTTSDQAAAEGLGGILLSDGPTTSAQIAVQSEVQLTDGPSTRVHVMDISPLPDAKLTTRKRKAMKSQVLTSSPFKKILLSKSKVPSSNKRIHKRNKKQLQFPGSYECLICSELYIHPPKEDWIQCSLCKKWCHENCSAYPGHGNFVCDFCAKK</sequence>
<name>A0ABP0FZ05_CLALP</name>
<evidence type="ECO:0000256" key="5">
    <source>
        <dbReference type="ARBA" id="ARBA00023125"/>
    </source>
</evidence>
<dbReference type="Proteomes" id="UP001642483">
    <property type="component" value="Unassembled WGS sequence"/>
</dbReference>
<reference evidence="9 10" key="1">
    <citation type="submission" date="2024-02" db="EMBL/GenBank/DDBJ databases">
        <authorList>
            <person name="Daric V."/>
            <person name="Darras S."/>
        </authorList>
    </citation>
    <scope>NUCLEOTIDE SEQUENCE [LARGE SCALE GENOMIC DNA]</scope>
</reference>
<comment type="caution">
    <text evidence="9">The sequence shown here is derived from an EMBL/GenBank/DDBJ whole genome shotgun (WGS) entry which is preliminary data.</text>
</comment>
<evidence type="ECO:0000313" key="10">
    <source>
        <dbReference type="Proteomes" id="UP001642483"/>
    </source>
</evidence>
<feature type="domain" description="HTH CENPB-type" evidence="8">
    <location>
        <begin position="44"/>
        <end position="121"/>
    </location>
</feature>
<keyword evidence="5" id="KW-0238">DNA-binding</keyword>
<dbReference type="Gene3D" id="3.30.40.10">
    <property type="entry name" value="Zinc/RING finger domain, C3HC4 (zinc finger)"/>
    <property type="match status" value="1"/>
</dbReference>
<dbReference type="CDD" id="cd15517">
    <property type="entry name" value="PHD_TCF19_like"/>
    <property type="match status" value="1"/>
</dbReference>
<dbReference type="SUPFAM" id="SSF57903">
    <property type="entry name" value="FYVE/PHD zinc finger"/>
    <property type="match status" value="1"/>
</dbReference>
<dbReference type="InterPro" id="IPR004875">
    <property type="entry name" value="DDE_SF_endonuclease_dom"/>
</dbReference>
<evidence type="ECO:0000256" key="3">
    <source>
        <dbReference type="ARBA" id="ARBA00022771"/>
    </source>
</evidence>
<keyword evidence="3" id="KW-0863">Zinc-finger</keyword>
<dbReference type="PANTHER" id="PTHR19303:SF74">
    <property type="entry name" value="POGO TRANSPOSABLE ELEMENT WITH KRAB DOMAIN"/>
    <property type="match status" value="1"/>
</dbReference>
<evidence type="ECO:0000256" key="4">
    <source>
        <dbReference type="ARBA" id="ARBA00022833"/>
    </source>
</evidence>
<feature type="compositionally biased region" description="Polar residues" evidence="7">
    <location>
        <begin position="459"/>
        <end position="470"/>
    </location>
</feature>
<protein>
    <recommendedName>
        <fullName evidence="8">HTH CENPB-type domain-containing protein</fullName>
    </recommendedName>
</protein>
<dbReference type="SMART" id="SM00674">
    <property type="entry name" value="CENPB"/>
    <property type="match status" value="1"/>
</dbReference>
<gene>
    <name evidence="9" type="ORF">CVLEPA_LOCUS15946</name>
</gene>
<dbReference type="EMBL" id="CAWYQH010000098">
    <property type="protein sequence ID" value="CAK8684833.1"/>
    <property type="molecule type" value="Genomic_DNA"/>
</dbReference>
<dbReference type="InterPro" id="IPR006600">
    <property type="entry name" value="HTH_CenpB_DNA-bd_dom"/>
</dbReference>
<accession>A0ABP0FZ05</accession>
<dbReference type="InterPro" id="IPR001965">
    <property type="entry name" value="Znf_PHD"/>
</dbReference>
<dbReference type="InterPro" id="IPR036397">
    <property type="entry name" value="RNaseH_sf"/>
</dbReference>
<proteinExistence type="predicted"/>
<dbReference type="SMART" id="SM00249">
    <property type="entry name" value="PHD"/>
    <property type="match status" value="1"/>
</dbReference>
<organism evidence="9 10">
    <name type="scientific">Clavelina lepadiformis</name>
    <name type="common">Light-bulb sea squirt</name>
    <name type="synonym">Ascidia lepadiformis</name>
    <dbReference type="NCBI Taxonomy" id="159417"/>
    <lineage>
        <taxon>Eukaryota</taxon>
        <taxon>Metazoa</taxon>
        <taxon>Chordata</taxon>
        <taxon>Tunicata</taxon>
        <taxon>Ascidiacea</taxon>
        <taxon>Aplousobranchia</taxon>
        <taxon>Clavelinidae</taxon>
        <taxon>Clavelina</taxon>
    </lineage>
</organism>
<dbReference type="InterPro" id="IPR007889">
    <property type="entry name" value="HTH_Psq"/>
</dbReference>
<keyword evidence="10" id="KW-1185">Reference proteome</keyword>
<dbReference type="SUPFAM" id="SSF46689">
    <property type="entry name" value="Homeodomain-like"/>
    <property type="match status" value="1"/>
</dbReference>
<keyword evidence="2" id="KW-0479">Metal-binding</keyword>
<dbReference type="Gene3D" id="3.30.420.10">
    <property type="entry name" value="Ribonuclease H-like superfamily/Ribonuclease H"/>
    <property type="match status" value="1"/>
</dbReference>
<dbReference type="InterPro" id="IPR009057">
    <property type="entry name" value="Homeodomain-like_sf"/>
</dbReference>